<evidence type="ECO:0000313" key="1">
    <source>
        <dbReference type="EMBL" id="SOD13254.1"/>
    </source>
</evidence>
<proteinExistence type="predicted"/>
<dbReference type="InterPro" id="IPR014710">
    <property type="entry name" value="RmlC-like_jellyroll"/>
</dbReference>
<organism evidence="1 2">
    <name type="scientific">Pedobacter xixiisoli</name>
    <dbReference type="NCBI Taxonomy" id="1476464"/>
    <lineage>
        <taxon>Bacteria</taxon>
        <taxon>Pseudomonadati</taxon>
        <taxon>Bacteroidota</taxon>
        <taxon>Sphingobacteriia</taxon>
        <taxon>Sphingobacteriales</taxon>
        <taxon>Sphingobacteriaceae</taxon>
        <taxon>Pedobacter</taxon>
    </lineage>
</organism>
<dbReference type="Proteomes" id="UP000219281">
    <property type="component" value="Unassembled WGS sequence"/>
</dbReference>
<gene>
    <name evidence="1" type="ORF">SAMN06297358_1087</name>
</gene>
<dbReference type="Gene3D" id="2.60.120.10">
    <property type="entry name" value="Jelly Rolls"/>
    <property type="match status" value="1"/>
</dbReference>
<accession>A0A285ZUD0</accession>
<name>A0A285ZUD0_9SPHI</name>
<protein>
    <submittedName>
        <fullName evidence="1">Uncharacterized protein</fullName>
    </submittedName>
</protein>
<keyword evidence="2" id="KW-1185">Reference proteome</keyword>
<dbReference type="AlphaFoldDB" id="A0A285ZUD0"/>
<evidence type="ECO:0000313" key="2">
    <source>
        <dbReference type="Proteomes" id="UP000219281"/>
    </source>
</evidence>
<dbReference type="RefSeq" id="WP_144371940.1">
    <property type="nucleotide sequence ID" value="NZ_OCMT01000001.1"/>
</dbReference>
<dbReference type="EMBL" id="OCMT01000001">
    <property type="protein sequence ID" value="SOD13254.1"/>
    <property type="molecule type" value="Genomic_DNA"/>
</dbReference>
<sequence length="146" mass="16801">MNKHRYLSSVFKGKAMEEKFNNATPQRPAGHRPLDGKMVLADLPRFIKEIRNEAAYHENGKNAITVFKSEHVTTTLVALKKDEKFQSGSEERHLLMSLYLIEGNLSFFTEGAEDYVSEYQLLNYHYDHSFQAVAHTDCICLLTVFK</sequence>
<reference evidence="2" key="1">
    <citation type="submission" date="2017-09" db="EMBL/GenBank/DDBJ databases">
        <authorList>
            <person name="Varghese N."/>
            <person name="Submissions S."/>
        </authorList>
    </citation>
    <scope>NUCLEOTIDE SEQUENCE [LARGE SCALE GENOMIC DNA]</scope>
    <source>
        <strain evidence="2">CGMCC 1.12803</strain>
    </source>
</reference>